<dbReference type="RefSeq" id="WP_057029838.1">
    <property type="nucleotide sequence ID" value="NZ_LJYF01000039.1"/>
</dbReference>
<dbReference type="InterPro" id="IPR036928">
    <property type="entry name" value="AS_sf"/>
</dbReference>
<dbReference type="OrthoDB" id="9814821at2"/>
<feature type="domain" description="Amidase" evidence="1">
    <location>
        <begin position="27"/>
        <end position="438"/>
    </location>
</feature>
<organism evidence="2 3">
    <name type="scientific">Bradyrhizobium yuanmingense</name>
    <dbReference type="NCBI Taxonomy" id="108015"/>
    <lineage>
        <taxon>Bacteria</taxon>
        <taxon>Pseudomonadati</taxon>
        <taxon>Pseudomonadota</taxon>
        <taxon>Alphaproteobacteria</taxon>
        <taxon>Hyphomicrobiales</taxon>
        <taxon>Nitrobacteraceae</taxon>
        <taxon>Bradyrhizobium</taxon>
    </lineage>
</organism>
<dbReference type="Pfam" id="PF01425">
    <property type="entry name" value="Amidase"/>
    <property type="match status" value="1"/>
</dbReference>
<dbReference type="SUPFAM" id="SSF75304">
    <property type="entry name" value="Amidase signature (AS) enzymes"/>
    <property type="match status" value="1"/>
</dbReference>
<dbReference type="AlphaFoldDB" id="A0A0R3C3Q9"/>
<sequence>MVLEDVSKLTLDHMLQGFRAGTIDPVEVVELTLGQIARVDGDINALYEVQPDASLDAAKSAAKRYRHGRPAGALDGVPVTIKDSVHAIGTRWHHGSRIHADGLLGTTDAPPTERLKAAGAIIVGKTKMPDFGLSGSGVSSFHGVVRNPWGLAWNPGGSSAGAGASLAAGIGMLSVGSDIAGSVRLPASHCGLAALKPTQGMIAHTPASDVRSAGPMTRYAADLEAHLRVLGGVHRHDRFSVPVTEPSESFGTARVAVYRSFGFGPPEETAVLDVLSRAERAISGLVAKVASAPPPYDFDAYLPIDDTFKLRGWREHASADEQLRQHTPPQLFDWFEEARGWSAERVAFFEAGVARGVAQTNALFEDSDFLLTPVMPVVNFPAEERGIDPAMPLRHCTFTAMFNQSGHPAVSLCGGLDSRGLPVGVQLVGRRFDDIRLCRLAAALEAALWPGGPQARQWPLQPRKAT</sequence>
<evidence type="ECO:0000313" key="3">
    <source>
        <dbReference type="Proteomes" id="UP000051380"/>
    </source>
</evidence>
<name>A0A0R3C3Q9_9BRAD</name>
<evidence type="ECO:0000313" key="2">
    <source>
        <dbReference type="EMBL" id="KRP89531.1"/>
    </source>
</evidence>
<dbReference type="EMBL" id="LJYF01000039">
    <property type="protein sequence ID" value="KRP89531.1"/>
    <property type="molecule type" value="Genomic_DNA"/>
</dbReference>
<dbReference type="InterPro" id="IPR000120">
    <property type="entry name" value="Amidase"/>
</dbReference>
<comment type="caution">
    <text evidence="2">The sequence shown here is derived from an EMBL/GenBank/DDBJ whole genome shotgun (WGS) entry which is preliminary data.</text>
</comment>
<protein>
    <recommendedName>
        <fullName evidence="1">Amidase domain-containing protein</fullName>
    </recommendedName>
</protein>
<reference evidence="2 3" key="1">
    <citation type="submission" date="2015-09" db="EMBL/GenBank/DDBJ databases">
        <title>Draft Genome Sequence of the Strain BR 3267 (Bradyrhizobium yuanmingense) recommended as inoculant for cowpea in Brazil.</title>
        <authorList>
            <person name="Simoes-Araujo J.L."/>
            <person name="Zilli J.E."/>
        </authorList>
    </citation>
    <scope>NUCLEOTIDE SEQUENCE [LARGE SCALE GENOMIC DNA]</scope>
    <source>
        <strain evidence="2 3">BR3267</strain>
    </source>
</reference>
<dbReference type="PANTHER" id="PTHR11895">
    <property type="entry name" value="TRANSAMIDASE"/>
    <property type="match status" value="1"/>
</dbReference>
<dbReference type="Proteomes" id="UP000051380">
    <property type="component" value="Unassembled WGS sequence"/>
</dbReference>
<dbReference type="InterPro" id="IPR023631">
    <property type="entry name" value="Amidase_dom"/>
</dbReference>
<gene>
    <name evidence="2" type="ORF">AOQ72_00115</name>
</gene>
<dbReference type="PANTHER" id="PTHR11895:SF173">
    <property type="entry name" value="GLUTAMYL-TRNA AMIDOTRANSFERASE SUBUNIT A"/>
    <property type="match status" value="1"/>
</dbReference>
<dbReference type="GO" id="GO:0003824">
    <property type="term" value="F:catalytic activity"/>
    <property type="evidence" value="ECO:0007669"/>
    <property type="project" value="InterPro"/>
</dbReference>
<dbReference type="Gene3D" id="3.90.1300.10">
    <property type="entry name" value="Amidase signature (AS) domain"/>
    <property type="match status" value="1"/>
</dbReference>
<accession>A0A0R3C3Q9</accession>
<proteinExistence type="predicted"/>
<evidence type="ECO:0000259" key="1">
    <source>
        <dbReference type="Pfam" id="PF01425"/>
    </source>
</evidence>